<name>A0A1J1HI43_PLARL</name>
<dbReference type="InterPro" id="IPR025677">
    <property type="entry name" value="OST-HTH-assoc_dom"/>
</dbReference>
<gene>
    <name evidence="4" type="ORF">PRELSG_1330900</name>
</gene>
<keyword evidence="1" id="KW-0175">Coiled coil</keyword>
<protein>
    <recommendedName>
        <fullName evidence="3">HTH OST-type domain-containing protein</fullName>
    </recommendedName>
</protein>
<feature type="domain" description="HTH OST-type" evidence="3">
    <location>
        <begin position="1408"/>
        <end position="1483"/>
    </location>
</feature>
<dbReference type="Pfam" id="PF24549">
    <property type="entry name" value="DUF7602"/>
    <property type="match status" value="1"/>
</dbReference>
<dbReference type="InterPro" id="IPR025605">
    <property type="entry name" value="OST-HTH/LOTUS_dom"/>
</dbReference>
<dbReference type="OMA" id="CDNNGCD"/>
<dbReference type="GeneID" id="39738242"/>
<dbReference type="OrthoDB" id="447390at2759"/>
<dbReference type="PROSITE" id="PS51644">
    <property type="entry name" value="HTH_OST"/>
    <property type="match status" value="1"/>
</dbReference>
<dbReference type="Proteomes" id="UP000220158">
    <property type="component" value="Chromosome 13"/>
</dbReference>
<dbReference type="KEGG" id="prel:PRELSG_1330900"/>
<reference evidence="4 5" key="1">
    <citation type="submission" date="2015-04" db="EMBL/GenBank/DDBJ databases">
        <authorList>
            <consortium name="Pathogen Informatics"/>
        </authorList>
    </citation>
    <scope>NUCLEOTIDE SEQUENCE [LARGE SCALE GENOMIC DNA]</scope>
    <source>
        <strain evidence="4 5">SGS1</strain>
    </source>
</reference>
<dbReference type="Pfam" id="PF14418">
    <property type="entry name" value="OHA"/>
    <property type="match status" value="1"/>
</dbReference>
<dbReference type="EMBL" id="LN835308">
    <property type="protein sequence ID" value="CRH03941.1"/>
    <property type="molecule type" value="Genomic_DNA"/>
</dbReference>
<evidence type="ECO:0000256" key="1">
    <source>
        <dbReference type="SAM" id="Coils"/>
    </source>
</evidence>
<feature type="coiled-coil region" evidence="1">
    <location>
        <begin position="139"/>
        <end position="169"/>
    </location>
</feature>
<evidence type="ECO:0000313" key="5">
    <source>
        <dbReference type="Proteomes" id="UP000220158"/>
    </source>
</evidence>
<evidence type="ECO:0000256" key="2">
    <source>
        <dbReference type="SAM" id="MobiDB-lite"/>
    </source>
</evidence>
<evidence type="ECO:0000313" key="4">
    <source>
        <dbReference type="EMBL" id="CRH03941.1"/>
    </source>
</evidence>
<evidence type="ECO:0000259" key="3">
    <source>
        <dbReference type="PROSITE" id="PS51644"/>
    </source>
</evidence>
<accession>A0A1J1HI43</accession>
<keyword evidence="5" id="KW-1185">Reference proteome</keyword>
<proteinExistence type="predicted"/>
<sequence length="1483" mass="175376">MKNIIKNMYEDNLIRYKNENNEENNSTFFESENNNEEKIDIENNDDENGSIDSFKCIDNYLTAIFDLENGDDPSLTKEKDIKDIDINDKYRKTILCFHTKNNNLNAELELGNTYEYESMEKEKEYNYNALTKTLSIENHDSLDKEMNTIKENNLKLKKAKTNLDGTEQNFLEKEEILNNYYSFKTKNYIKKNEENFNFPKNYSENAINKRCYEMVNTIYEGIEEKNNLSKIDDNMLKNVLSPLDEKNIEENIIDIRKNSVNNANNDKMEDVLIKNKNDILNQNLSHLLNCDKEFIYSYFSNQFDTNTEEFKETFNIEKNEISDKTSNMYNSNNKFQGSLKGNNKEHKKIDNERAFNIYEKNRNMCSDFSYLDEDGIINHKSHKSYINNAKENEGRISLDFGNSELYKNNSHTIEQFQDNFNNEMNHNNFSQINNNNYKGGHLNKNFIFTSDTNNNKNIMCYTQLNQNEVFTSNVNNTSYPNMSNTNSNVKNSTQKKNTLNNADLMVNPLKYSLKLRQKKDEKKNEFVEENMNALYSKILFSKNPILNMNKICLNESYNNYEKNNFNLKNSDSEFHQSLLTFLNNENYSIDSNIRANYNMDVIPVENKIYNNKNDDSSDLSFQNNYDEFYKPTNRNRNIRRINDNINFHELKSKDVLEKNDFSLEKNYLKYSLNSHLDSNINENNFKKGDLFNETFNRDEKNKGIIFEILKNKIKTLLENEDDHLLSEHLIDILNDYNMRKYNNGNSMYNGSFKNNEKIDTLNKSKINYSEHNDIVNYNSYSLNKEFKKIECDENFNVLQNMKNDEMNNSNENHMPNKSKLSYEIIKANNSKEISINNILCENKSNICNTNKSINTNDLSLFLNNNHLMNKNSNQYTSRKNIKNNNIEDYINHYDEFNKMNELGNLSFFNSSSFNSQNNNQRTNFGTDGQIVSEKYQIFNSLEEGFQNLEKNTFRNKKNFNYNSNNENYFSYKLKNIKEDNNLKKNKNLLSGQFYDEKEGIYQNAKETHYEKTKNSSYKKNKGNITDKNSSENNYIDNTFKNNDARSNSTGITNQEKEKVFEYLQKYSNYVKSSKESTIDKFKSEKYNSIPNKVNYYLKSESVLNDKYKSESSFNKNSYLRNGSNWGEKTFNEDERNKFFSCNKESNFPSKNQKKFDKIWSRNNYLKKSTKTNNNEQTIEDIKQKLKSKNTIPNLKLKKQRIEIKVLTPEEIKSLLTEEDERDLEKLLQSLYDDRILPLLFNLKGRAEEFQYKDVIKNNIKTAYSLYPEKYLVKKNNSADDYVIYFVNKKVQDNYFLSINNLKDVYDPYIWREFEKYLEEIANSEDPSLYTFSGGRYGMAKELKRRNLPFFRGLYLGELCHIVHISTNKKIIAYENNYLKPISQCHKYTNAKMGIVNTHGTDMENYITTMDELRLYLNELLKYYKGGFNISTLKKKLKNRFNKQICESVFHCIKLIEVLQLDGLKDICTVDKESKIVKSAKDIW</sequence>
<feature type="compositionally biased region" description="Polar residues" evidence="2">
    <location>
        <begin position="1022"/>
        <end position="1049"/>
    </location>
</feature>
<dbReference type="InterPro" id="IPR056022">
    <property type="entry name" value="DUF7602"/>
</dbReference>
<dbReference type="RefSeq" id="XP_028535947.1">
    <property type="nucleotide sequence ID" value="XM_028678841.1"/>
</dbReference>
<feature type="region of interest" description="Disordered" evidence="2">
    <location>
        <begin position="1011"/>
        <end position="1049"/>
    </location>
</feature>
<organism evidence="4 5">
    <name type="scientific">Plasmodium relictum</name>
    <dbReference type="NCBI Taxonomy" id="85471"/>
    <lineage>
        <taxon>Eukaryota</taxon>
        <taxon>Sar</taxon>
        <taxon>Alveolata</taxon>
        <taxon>Apicomplexa</taxon>
        <taxon>Aconoidasida</taxon>
        <taxon>Haemosporida</taxon>
        <taxon>Plasmodiidae</taxon>
        <taxon>Plasmodium</taxon>
        <taxon>Plasmodium (Haemamoeba)</taxon>
    </lineage>
</organism>
<dbReference type="VEuPathDB" id="PlasmoDB:PRELSG_1330900"/>